<dbReference type="Pfam" id="PF12804">
    <property type="entry name" value="NTP_transf_3"/>
    <property type="match status" value="1"/>
</dbReference>
<dbReference type="Proteomes" id="UP001501196">
    <property type="component" value="Unassembled WGS sequence"/>
</dbReference>
<dbReference type="EMBL" id="BAAAPW010000002">
    <property type="protein sequence ID" value="GAA2034803.1"/>
    <property type="molecule type" value="Genomic_DNA"/>
</dbReference>
<dbReference type="PANTHER" id="PTHR19136">
    <property type="entry name" value="MOLYBDENUM COFACTOR GUANYLYLTRANSFERASE"/>
    <property type="match status" value="1"/>
</dbReference>
<keyword evidence="4" id="KW-1185">Reference proteome</keyword>
<comment type="caution">
    <text evidence="3">The sequence shown here is derived from an EMBL/GenBank/DDBJ whole genome shotgun (WGS) entry which is preliminary data.</text>
</comment>
<proteinExistence type="predicted"/>
<evidence type="ECO:0000256" key="1">
    <source>
        <dbReference type="ARBA" id="ARBA00022679"/>
    </source>
</evidence>
<evidence type="ECO:0000313" key="3">
    <source>
        <dbReference type="EMBL" id="GAA2034803.1"/>
    </source>
</evidence>
<evidence type="ECO:0000259" key="2">
    <source>
        <dbReference type="Pfam" id="PF12804"/>
    </source>
</evidence>
<dbReference type="Gene3D" id="3.90.550.10">
    <property type="entry name" value="Spore Coat Polysaccharide Biosynthesis Protein SpsA, Chain A"/>
    <property type="match status" value="1"/>
</dbReference>
<reference evidence="4" key="1">
    <citation type="journal article" date="2019" name="Int. J. Syst. Evol. Microbiol.">
        <title>The Global Catalogue of Microorganisms (GCM) 10K type strain sequencing project: providing services to taxonomists for standard genome sequencing and annotation.</title>
        <authorList>
            <consortium name="The Broad Institute Genomics Platform"/>
            <consortium name="The Broad Institute Genome Sequencing Center for Infectious Disease"/>
            <person name="Wu L."/>
            <person name="Ma J."/>
        </authorList>
    </citation>
    <scope>NUCLEOTIDE SEQUENCE [LARGE SCALE GENOMIC DNA]</scope>
    <source>
        <strain evidence="4">JCM 15672</strain>
    </source>
</reference>
<feature type="domain" description="MobA-like NTP transferase" evidence="2">
    <location>
        <begin position="6"/>
        <end position="154"/>
    </location>
</feature>
<protein>
    <recommendedName>
        <fullName evidence="2">MobA-like NTP transferase domain-containing protein</fullName>
    </recommendedName>
</protein>
<dbReference type="InterPro" id="IPR029044">
    <property type="entry name" value="Nucleotide-diphossugar_trans"/>
</dbReference>
<gene>
    <name evidence="3" type="ORF">GCM10009819_18940</name>
</gene>
<organism evidence="3 4">
    <name type="scientific">Agromyces tropicus</name>
    <dbReference type="NCBI Taxonomy" id="555371"/>
    <lineage>
        <taxon>Bacteria</taxon>
        <taxon>Bacillati</taxon>
        <taxon>Actinomycetota</taxon>
        <taxon>Actinomycetes</taxon>
        <taxon>Micrococcales</taxon>
        <taxon>Microbacteriaceae</taxon>
        <taxon>Agromyces</taxon>
    </lineage>
</organism>
<accession>A0ABP5FV73</accession>
<keyword evidence="1" id="KW-0808">Transferase</keyword>
<evidence type="ECO:0000313" key="4">
    <source>
        <dbReference type="Proteomes" id="UP001501196"/>
    </source>
</evidence>
<dbReference type="SUPFAM" id="SSF53448">
    <property type="entry name" value="Nucleotide-diphospho-sugar transferases"/>
    <property type="match status" value="1"/>
</dbReference>
<dbReference type="PANTHER" id="PTHR19136:SF81">
    <property type="entry name" value="MOLYBDENUM COFACTOR GUANYLYLTRANSFERASE"/>
    <property type="match status" value="1"/>
</dbReference>
<sequence>MGVVDAVILMGGRAERLGGIVKGDLRVDGRTLLERVVDAAAGARCRVVVGEAGASRLPDDVRIVREEPPLGGPAAAVAAGVAALEDDGDDVLLLAGDQPFIADAVEPLLAALAAHPEADGVRAIDADGRPQHLASVVRRPALESAIAEATERTGTLEGASVRALFAALRLVDTAVPIRATMDVDTWADAEALGATGGATP</sequence>
<name>A0ABP5FV73_9MICO</name>
<dbReference type="InterPro" id="IPR025877">
    <property type="entry name" value="MobA-like_NTP_Trfase"/>
</dbReference>
<dbReference type="RefSeq" id="WP_344372318.1">
    <property type="nucleotide sequence ID" value="NZ_BAAAPW010000002.1"/>
</dbReference>